<comment type="caution">
    <text evidence="1">The sequence shown here is derived from an EMBL/GenBank/DDBJ whole genome shotgun (WGS) entry which is preliminary data.</text>
</comment>
<dbReference type="AlphaFoldDB" id="A0A645FLA8"/>
<protein>
    <submittedName>
        <fullName evidence="1">Uncharacterized protein</fullName>
    </submittedName>
</protein>
<sequence length="97" mass="10606">MVVRIHDRTADSWSPAHVALTTGFTDFNVFMVHIADLSDCRHTICRHVTEFAGGQTNEGIAAFFSHQLCGIACCTCELTAASGIQFNIVNESTCRDI</sequence>
<gene>
    <name evidence="1" type="ORF">SDC9_160514</name>
</gene>
<evidence type="ECO:0000313" key="1">
    <source>
        <dbReference type="EMBL" id="MPN13194.1"/>
    </source>
</evidence>
<proteinExistence type="predicted"/>
<accession>A0A645FLA8</accession>
<name>A0A645FLA8_9ZZZZ</name>
<reference evidence="1" key="1">
    <citation type="submission" date="2019-08" db="EMBL/GenBank/DDBJ databases">
        <authorList>
            <person name="Kucharzyk K."/>
            <person name="Murdoch R.W."/>
            <person name="Higgins S."/>
            <person name="Loffler F."/>
        </authorList>
    </citation>
    <scope>NUCLEOTIDE SEQUENCE</scope>
</reference>
<dbReference type="EMBL" id="VSSQ01059671">
    <property type="protein sequence ID" value="MPN13194.1"/>
    <property type="molecule type" value="Genomic_DNA"/>
</dbReference>
<organism evidence="1">
    <name type="scientific">bioreactor metagenome</name>
    <dbReference type="NCBI Taxonomy" id="1076179"/>
    <lineage>
        <taxon>unclassified sequences</taxon>
        <taxon>metagenomes</taxon>
        <taxon>ecological metagenomes</taxon>
    </lineage>
</organism>